<name>A0A5B6W747_9ROSI</name>
<dbReference type="PANTHER" id="PTHR24559:SF444">
    <property type="entry name" value="REVERSE TRANSCRIPTASE DOMAIN-CONTAINING PROTEIN"/>
    <property type="match status" value="1"/>
</dbReference>
<dbReference type="Gene3D" id="3.10.10.10">
    <property type="entry name" value="HIV Type 1 Reverse Transcriptase, subunit A, domain 1"/>
    <property type="match status" value="1"/>
</dbReference>
<dbReference type="GO" id="GO:0003964">
    <property type="term" value="F:RNA-directed DNA polymerase activity"/>
    <property type="evidence" value="ECO:0007669"/>
    <property type="project" value="UniProtKB-KW"/>
</dbReference>
<dbReference type="Pfam" id="PF00078">
    <property type="entry name" value="RVT_1"/>
    <property type="match status" value="1"/>
</dbReference>
<proteinExistence type="predicted"/>
<dbReference type="InterPro" id="IPR043502">
    <property type="entry name" value="DNA/RNA_pol_sf"/>
</dbReference>
<dbReference type="CDD" id="cd01647">
    <property type="entry name" value="RT_LTR"/>
    <property type="match status" value="1"/>
</dbReference>
<dbReference type="EMBL" id="SMMG02000004">
    <property type="protein sequence ID" value="KAA3477481.1"/>
    <property type="molecule type" value="Genomic_DNA"/>
</dbReference>
<accession>A0A5B6W747</accession>
<keyword evidence="3" id="KW-1185">Reference proteome</keyword>
<feature type="domain" description="Reverse transcriptase" evidence="1">
    <location>
        <begin position="38"/>
        <end position="131"/>
    </location>
</feature>
<dbReference type="AlphaFoldDB" id="A0A5B6W747"/>
<evidence type="ECO:0000313" key="2">
    <source>
        <dbReference type="EMBL" id="KAA3477481.1"/>
    </source>
</evidence>
<gene>
    <name evidence="2" type="ORF">EPI10_011366</name>
</gene>
<keyword evidence="2" id="KW-0808">Transferase</keyword>
<dbReference type="InterPro" id="IPR053134">
    <property type="entry name" value="RNA-dir_DNA_polymerase"/>
</dbReference>
<protein>
    <submittedName>
        <fullName evidence="2">RNA-directed DNA polymerase-like protein</fullName>
    </submittedName>
</protein>
<dbReference type="InterPro" id="IPR000477">
    <property type="entry name" value="RT_dom"/>
</dbReference>
<evidence type="ECO:0000259" key="1">
    <source>
        <dbReference type="Pfam" id="PF00078"/>
    </source>
</evidence>
<evidence type="ECO:0000313" key="3">
    <source>
        <dbReference type="Proteomes" id="UP000325315"/>
    </source>
</evidence>
<comment type="caution">
    <text evidence="2">The sequence shown here is derived from an EMBL/GenBank/DDBJ whole genome shotgun (WGS) entry which is preliminary data.</text>
</comment>
<dbReference type="SUPFAM" id="SSF56672">
    <property type="entry name" value="DNA/RNA polymerases"/>
    <property type="match status" value="1"/>
</dbReference>
<dbReference type="PANTHER" id="PTHR24559">
    <property type="entry name" value="TRANSPOSON TY3-I GAG-POL POLYPROTEIN"/>
    <property type="match status" value="1"/>
</dbReference>
<dbReference type="OrthoDB" id="1689949at2759"/>
<dbReference type="Gene3D" id="3.30.70.270">
    <property type="match status" value="1"/>
</dbReference>
<organism evidence="2 3">
    <name type="scientific">Gossypium australe</name>
    <dbReference type="NCBI Taxonomy" id="47621"/>
    <lineage>
        <taxon>Eukaryota</taxon>
        <taxon>Viridiplantae</taxon>
        <taxon>Streptophyta</taxon>
        <taxon>Embryophyta</taxon>
        <taxon>Tracheophyta</taxon>
        <taxon>Spermatophyta</taxon>
        <taxon>Magnoliopsida</taxon>
        <taxon>eudicotyledons</taxon>
        <taxon>Gunneridae</taxon>
        <taxon>Pentapetalae</taxon>
        <taxon>rosids</taxon>
        <taxon>malvids</taxon>
        <taxon>Malvales</taxon>
        <taxon>Malvaceae</taxon>
        <taxon>Malvoideae</taxon>
        <taxon>Gossypium</taxon>
    </lineage>
</organism>
<dbReference type="InterPro" id="IPR043128">
    <property type="entry name" value="Rev_trsase/Diguanyl_cyclase"/>
</dbReference>
<dbReference type="Proteomes" id="UP000325315">
    <property type="component" value="Unassembled WGS sequence"/>
</dbReference>
<keyword evidence="2" id="KW-0548">Nucleotidyltransferase</keyword>
<reference evidence="3" key="1">
    <citation type="journal article" date="2019" name="Plant Biotechnol. J.">
        <title>Genome sequencing of the Australian wild diploid species Gossypium australe highlights disease resistance and delayed gland morphogenesis.</title>
        <authorList>
            <person name="Cai Y."/>
            <person name="Cai X."/>
            <person name="Wang Q."/>
            <person name="Wang P."/>
            <person name="Zhang Y."/>
            <person name="Cai C."/>
            <person name="Xu Y."/>
            <person name="Wang K."/>
            <person name="Zhou Z."/>
            <person name="Wang C."/>
            <person name="Geng S."/>
            <person name="Li B."/>
            <person name="Dong Q."/>
            <person name="Hou Y."/>
            <person name="Wang H."/>
            <person name="Ai P."/>
            <person name="Liu Z."/>
            <person name="Yi F."/>
            <person name="Sun M."/>
            <person name="An G."/>
            <person name="Cheng J."/>
            <person name="Zhang Y."/>
            <person name="Shi Q."/>
            <person name="Xie Y."/>
            <person name="Shi X."/>
            <person name="Chang Y."/>
            <person name="Huang F."/>
            <person name="Chen Y."/>
            <person name="Hong S."/>
            <person name="Mi L."/>
            <person name="Sun Q."/>
            <person name="Zhang L."/>
            <person name="Zhou B."/>
            <person name="Peng R."/>
            <person name="Zhang X."/>
            <person name="Liu F."/>
        </authorList>
    </citation>
    <scope>NUCLEOTIDE SEQUENCE [LARGE SCALE GENOMIC DNA]</scope>
    <source>
        <strain evidence="3">cv. PA1801</strain>
    </source>
</reference>
<keyword evidence="2" id="KW-0695">RNA-directed DNA polymerase</keyword>
<sequence>MKEVVKKEIIKWLDKFKQSSPERPFSIVIPRSNVGQTCRSGYNQITVAPEDQHKKTLTCSYDTFAFRQMPFGLCNAPATFQCMMAILTDMVDNFLEVFVDDFSVFRDSYDNCLDNLAKVLRRCEEMNIILN</sequence>